<dbReference type="AlphaFoldDB" id="A0A5C6DLC5"/>
<dbReference type="InterPro" id="IPR007055">
    <property type="entry name" value="BON_dom"/>
</dbReference>
<evidence type="ECO:0000313" key="3">
    <source>
        <dbReference type="Proteomes" id="UP000315471"/>
    </source>
</evidence>
<dbReference type="RefSeq" id="WP_146602254.1">
    <property type="nucleotide sequence ID" value="NZ_SJPY01000009.1"/>
</dbReference>
<dbReference type="Pfam" id="PF04972">
    <property type="entry name" value="BON"/>
    <property type="match status" value="1"/>
</dbReference>
<name>A0A5C6DLC5_9BACT</name>
<gene>
    <name evidence="2" type="ORF">Q31b_51610</name>
</gene>
<organism evidence="2 3">
    <name type="scientific">Novipirellula aureliae</name>
    <dbReference type="NCBI Taxonomy" id="2527966"/>
    <lineage>
        <taxon>Bacteria</taxon>
        <taxon>Pseudomonadati</taxon>
        <taxon>Planctomycetota</taxon>
        <taxon>Planctomycetia</taxon>
        <taxon>Pirellulales</taxon>
        <taxon>Pirellulaceae</taxon>
        <taxon>Novipirellula</taxon>
    </lineage>
</organism>
<proteinExistence type="predicted"/>
<comment type="caution">
    <text evidence="2">The sequence shown here is derived from an EMBL/GenBank/DDBJ whole genome shotgun (WGS) entry which is preliminary data.</text>
</comment>
<feature type="domain" description="BON" evidence="1">
    <location>
        <begin position="21"/>
        <end position="89"/>
    </location>
</feature>
<dbReference type="Gene3D" id="3.30.1340.30">
    <property type="match status" value="1"/>
</dbReference>
<keyword evidence="3" id="KW-1185">Reference proteome</keyword>
<accession>A0A5C6DLC5</accession>
<reference evidence="2 3" key="1">
    <citation type="submission" date="2019-02" db="EMBL/GenBank/DDBJ databases">
        <title>Deep-cultivation of Planctomycetes and their phenomic and genomic characterization uncovers novel biology.</title>
        <authorList>
            <person name="Wiegand S."/>
            <person name="Jogler M."/>
            <person name="Boedeker C."/>
            <person name="Pinto D."/>
            <person name="Vollmers J."/>
            <person name="Rivas-Marin E."/>
            <person name="Kohn T."/>
            <person name="Peeters S.H."/>
            <person name="Heuer A."/>
            <person name="Rast P."/>
            <person name="Oberbeckmann S."/>
            <person name="Bunk B."/>
            <person name="Jeske O."/>
            <person name="Meyerdierks A."/>
            <person name="Storesund J.E."/>
            <person name="Kallscheuer N."/>
            <person name="Luecker S."/>
            <person name="Lage O.M."/>
            <person name="Pohl T."/>
            <person name="Merkel B.J."/>
            <person name="Hornburger P."/>
            <person name="Mueller R.-W."/>
            <person name="Bruemmer F."/>
            <person name="Labrenz M."/>
            <person name="Spormann A.M."/>
            <person name="Op Den Camp H."/>
            <person name="Overmann J."/>
            <person name="Amann R."/>
            <person name="Jetten M.S.M."/>
            <person name="Mascher T."/>
            <person name="Medema M.H."/>
            <person name="Devos D.P."/>
            <person name="Kaster A.-K."/>
            <person name="Ovreas L."/>
            <person name="Rohde M."/>
            <person name="Galperin M.Y."/>
            <person name="Jogler C."/>
        </authorList>
    </citation>
    <scope>NUCLEOTIDE SEQUENCE [LARGE SCALE GENOMIC DNA]</scope>
    <source>
        <strain evidence="2 3">Q31b</strain>
    </source>
</reference>
<dbReference type="OrthoDB" id="291621at2"/>
<dbReference type="Proteomes" id="UP000315471">
    <property type="component" value="Unassembled WGS sequence"/>
</dbReference>
<evidence type="ECO:0000259" key="1">
    <source>
        <dbReference type="PROSITE" id="PS50914"/>
    </source>
</evidence>
<sequence length="103" mass="11647">MNALLELSRAVDETAIVLNQRSVRIKQAVSAELASTQQGALKGVTCEYEHGMLQLRGNVHSYYLKQLAQEHARRVDGVTHVINSIRVVQNEKPVRPFRANRRI</sequence>
<evidence type="ECO:0000313" key="2">
    <source>
        <dbReference type="EMBL" id="TWU35726.1"/>
    </source>
</evidence>
<dbReference type="PROSITE" id="PS50914">
    <property type="entry name" value="BON"/>
    <property type="match status" value="1"/>
</dbReference>
<protein>
    <submittedName>
        <fullName evidence="2">BON domain protein</fullName>
    </submittedName>
</protein>
<dbReference type="EMBL" id="SJPY01000009">
    <property type="protein sequence ID" value="TWU35726.1"/>
    <property type="molecule type" value="Genomic_DNA"/>
</dbReference>